<feature type="compositionally biased region" description="Acidic residues" evidence="1">
    <location>
        <begin position="7"/>
        <end position="28"/>
    </location>
</feature>
<accession>A0A5C6N6L6</accession>
<reference evidence="2 3" key="1">
    <citation type="submission" date="2019-04" db="EMBL/GenBank/DDBJ databases">
        <title>Chromosome genome assembly for Takifugu flavidus.</title>
        <authorList>
            <person name="Xiao S."/>
        </authorList>
    </citation>
    <scope>NUCLEOTIDE SEQUENCE [LARGE SCALE GENOMIC DNA]</scope>
    <source>
        <strain evidence="2">HTHZ2018</strain>
        <tissue evidence="2">Muscle</tissue>
    </source>
</reference>
<gene>
    <name evidence="2" type="ORF">D4764_04G0013820</name>
</gene>
<comment type="caution">
    <text evidence="2">The sequence shown here is derived from an EMBL/GenBank/DDBJ whole genome shotgun (WGS) entry which is preliminary data.</text>
</comment>
<evidence type="ECO:0000256" key="1">
    <source>
        <dbReference type="SAM" id="MobiDB-lite"/>
    </source>
</evidence>
<organism evidence="2 3">
    <name type="scientific">Takifugu flavidus</name>
    <name type="common">sansaifugu</name>
    <dbReference type="NCBI Taxonomy" id="433684"/>
    <lineage>
        <taxon>Eukaryota</taxon>
        <taxon>Metazoa</taxon>
        <taxon>Chordata</taxon>
        <taxon>Craniata</taxon>
        <taxon>Vertebrata</taxon>
        <taxon>Euteleostomi</taxon>
        <taxon>Actinopterygii</taxon>
        <taxon>Neopterygii</taxon>
        <taxon>Teleostei</taxon>
        <taxon>Neoteleostei</taxon>
        <taxon>Acanthomorphata</taxon>
        <taxon>Eupercaria</taxon>
        <taxon>Tetraodontiformes</taxon>
        <taxon>Tetradontoidea</taxon>
        <taxon>Tetraodontidae</taxon>
        <taxon>Takifugu</taxon>
    </lineage>
</organism>
<feature type="compositionally biased region" description="Polar residues" evidence="1">
    <location>
        <begin position="82"/>
        <end position="98"/>
    </location>
</feature>
<proteinExistence type="predicted"/>
<evidence type="ECO:0000313" key="3">
    <source>
        <dbReference type="Proteomes" id="UP000324091"/>
    </source>
</evidence>
<evidence type="ECO:0000313" key="2">
    <source>
        <dbReference type="EMBL" id="TWW62735.1"/>
    </source>
</evidence>
<dbReference type="AlphaFoldDB" id="A0A5C6N6L6"/>
<dbReference type="Proteomes" id="UP000324091">
    <property type="component" value="Chromosome 4"/>
</dbReference>
<sequence length="98" mass="10780">MPGSLSNEDEGQDDMDFEDEMPDEDDEGERNSVPLSSLSSFYTEDSLKQQKKKKNKKMKEGKLSKVMKRKKEFGPCGAAANGSGSRAKSTAQQLESGL</sequence>
<name>A0A5C6N6L6_9TELE</name>
<feature type="compositionally biased region" description="Polar residues" evidence="1">
    <location>
        <begin position="33"/>
        <end position="43"/>
    </location>
</feature>
<keyword evidence="3" id="KW-1185">Reference proteome</keyword>
<feature type="region of interest" description="Disordered" evidence="1">
    <location>
        <begin position="1"/>
        <end position="98"/>
    </location>
</feature>
<protein>
    <submittedName>
        <fullName evidence="2">Uncharacterized protein</fullName>
    </submittedName>
</protein>
<dbReference type="EMBL" id="RHFK02000017">
    <property type="protein sequence ID" value="TWW62735.1"/>
    <property type="molecule type" value="Genomic_DNA"/>
</dbReference>